<dbReference type="SUPFAM" id="SSF53474">
    <property type="entry name" value="alpha/beta-Hydrolases"/>
    <property type="match status" value="1"/>
</dbReference>
<dbReference type="EMBL" id="JAGJRS010000033">
    <property type="protein sequence ID" value="MBP1475576.1"/>
    <property type="molecule type" value="Genomic_DNA"/>
</dbReference>
<protein>
    <recommendedName>
        <fullName evidence="2">X-Tfes XVIPCD domain-containing protein</fullName>
    </recommendedName>
</protein>
<keyword evidence="4" id="KW-1185">Reference proteome</keyword>
<proteinExistence type="predicted"/>
<name>A0ABS4DRB3_9GAMM</name>
<accession>A0ABS4DRB3</accession>
<dbReference type="Gene3D" id="3.40.50.1820">
    <property type="entry name" value="alpha/beta hydrolase"/>
    <property type="match status" value="1"/>
</dbReference>
<evidence type="ECO:0000313" key="4">
    <source>
        <dbReference type="Proteomes" id="UP000823790"/>
    </source>
</evidence>
<sequence length="514" mass="54159">MSAPTSRQLAAAAKDSYIDRPKADIDIKTVALDGHSYRVIGYANTPSGFHGTAYQQVESPYAIVIAYRGTDPDLKNHTLTGIQDVSVDAIMVADGLNPQEADARRFTQQVLEKAATLGVPRDLVTVTGHSMGGTLAQIEAWRFGLRGETFNAYGAAELGVGVPEGGSQVIDNVLAGDPVSACSRHFGQVRVYATPADVASLRETGYLDGQRGLGRSLAALRVADHGIDNWAPDKGESVLTAANEARADRYAGAIAAFRQDAWGARAGLHASTKVPWSATWTLARVTEAVELTTATGLHAKSEASRLGRAMAHQVGRAWEVARDVSQDTRQVVVHAAVGAVKQWEQGWAGASHTLAQGPRFAPGLPASDLYPAPASGTAAPRKPTVLDTPPLGDRGHPASGLYAQAFDAVKRMEARHGLSGGPHSERVAGALTVAARRAGLQRIDQAVPSVDRERVIAVQGELHSPLRRLAAVDAALAANTPLERSSAEALWAQAPEVQPNLPAATQAAVYSPVR</sequence>
<dbReference type="InterPro" id="IPR029058">
    <property type="entry name" value="AB_hydrolase_fold"/>
</dbReference>
<feature type="region of interest" description="Disordered" evidence="1">
    <location>
        <begin position="365"/>
        <end position="399"/>
    </location>
</feature>
<gene>
    <name evidence="3" type="ORF">J7I44_14775</name>
</gene>
<dbReference type="RefSeq" id="WP_209622540.1">
    <property type="nucleotide sequence ID" value="NZ_JAGJRS010000033.1"/>
</dbReference>
<organism evidence="3 4">
    <name type="scientific">Frateuria flava</name>
    <dbReference type="NCBI Taxonomy" id="2821489"/>
    <lineage>
        <taxon>Bacteria</taxon>
        <taxon>Pseudomonadati</taxon>
        <taxon>Pseudomonadota</taxon>
        <taxon>Gammaproteobacteria</taxon>
        <taxon>Lysobacterales</taxon>
        <taxon>Rhodanobacteraceae</taxon>
        <taxon>Frateuria</taxon>
    </lineage>
</organism>
<reference evidence="3 4" key="1">
    <citation type="submission" date="2021-04" db="EMBL/GenBank/DDBJ databases">
        <authorList>
            <person name="Huq M.A."/>
        </authorList>
    </citation>
    <scope>NUCLEOTIDE SEQUENCE [LARGE SCALE GENOMIC DNA]</scope>
    <source>
        <strain evidence="3 4">MAH-13</strain>
    </source>
</reference>
<evidence type="ECO:0000259" key="2">
    <source>
        <dbReference type="Pfam" id="PF20410"/>
    </source>
</evidence>
<dbReference type="Pfam" id="PF26363">
    <property type="entry name" value="Phospholipase-like"/>
    <property type="match status" value="1"/>
</dbReference>
<evidence type="ECO:0000313" key="3">
    <source>
        <dbReference type="EMBL" id="MBP1475576.1"/>
    </source>
</evidence>
<dbReference type="Pfam" id="PF20410">
    <property type="entry name" value="X-Tfes_XVIPCD"/>
    <property type="match status" value="1"/>
</dbReference>
<feature type="domain" description="X-Tfes XVIPCD" evidence="2">
    <location>
        <begin position="393"/>
        <end position="488"/>
    </location>
</feature>
<comment type="caution">
    <text evidence="3">The sequence shown here is derived from an EMBL/GenBank/DDBJ whole genome shotgun (WGS) entry which is preliminary data.</text>
</comment>
<dbReference type="InterPro" id="IPR046519">
    <property type="entry name" value="X-Tfes_XVIPCD"/>
</dbReference>
<dbReference type="Proteomes" id="UP000823790">
    <property type="component" value="Unassembled WGS sequence"/>
</dbReference>
<evidence type="ECO:0000256" key="1">
    <source>
        <dbReference type="SAM" id="MobiDB-lite"/>
    </source>
</evidence>